<feature type="domain" description="ATPase" evidence="1">
    <location>
        <begin position="3"/>
        <end position="209"/>
    </location>
</feature>
<dbReference type="PANTHER" id="PTHR34704:SF1">
    <property type="entry name" value="ATPASE"/>
    <property type="match status" value="1"/>
</dbReference>
<comment type="caution">
    <text evidence="3">The sequence shown here is derived from an EMBL/GenBank/DDBJ whole genome shotgun (WGS) entry which is preliminary data.</text>
</comment>
<dbReference type="InterPro" id="IPR011579">
    <property type="entry name" value="ATPase_dom"/>
</dbReference>
<keyword evidence="3" id="KW-0547">Nucleotide-binding</keyword>
<accession>A0A412X3G8</accession>
<dbReference type="SUPFAM" id="SSF52540">
    <property type="entry name" value="P-loop containing nucleoside triphosphate hydrolases"/>
    <property type="match status" value="1"/>
</dbReference>
<evidence type="ECO:0000313" key="4">
    <source>
        <dbReference type="Proteomes" id="UP000283589"/>
    </source>
</evidence>
<dbReference type="GO" id="GO:0005524">
    <property type="term" value="F:ATP binding"/>
    <property type="evidence" value="ECO:0007669"/>
    <property type="project" value="UniProtKB-KW"/>
</dbReference>
<dbReference type="Pfam" id="PF03008">
    <property type="entry name" value="DUF234"/>
    <property type="match status" value="1"/>
</dbReference>
<evidence type="ECO:0000313" key="3">
    <source>
        <dbReference type="EMBL" id="RGV35132.1"/>
    </source>
</evidence>
<dbReference type="Pfam" id="PF01637">
    <property type="entry name" value="ATPase_2"/>
    <property type="match status" value="1"/>
</dbReference>
<keyword evidence="3" id="KW-0067">ATP-binding</keyword>
<proteinExistence type="predicted"/>
<dbReference type="InterPro" id="IPR004256">
    <property type="entry name" value="DUF234"/>
</dbReference>
<organism evidence="3 4">
    <name type="scientific">Butyricimonas virosa</name>
    <dbReference type="NCBI Taxonomy" id="544645"/>
    <lineage>
        <taxon>Bacteria</taxon>
        <taxon>Pseudomonadati</taxon>
        <taxon>Bacteroidota</taxon>
        <taxon>Bacteroidia</taxon>
        <taxon>Bacteroidales</taxon>
        <taxon>Odoribacteraceae</taxon>
        <taxon>Butyricimonas</taxon>
    </lineage>
</organism>
<dbReference type="AlphaFoldDB" id="A0A412X3G8"/>
<name>A0A412X3G8_9BACT</name>
<dbReference type="RefSeq" id="WP_118259344.1">
    <property type="nucleotide sequence ID" value="NZ_CALBWO010000034.1"/>
</dbReference>
<feature type="domain" description="DUF234" evidence="2">
    <location>
        <begin position="316"/>
        <end position="399"/>
    </location>
</feature>
<dbReference type="EMBL" id="QRZA01000005">
    <property type="protein sequence ID" value="RGV35132.1"/>
    <property type="molecule type" value="Genomic_DNA"/>
</dbReference>
<sequence length="435" mass="50860">MKFYNRQKEIATLKEIEQNSSKSSQMTIMVGRRRVGKTTLLKRAFEKKSVLYFFVAKKNEVLLCEEFTREVEDKLGVVLGRFQNFASLFRAIMVLSSERSFTLIIDEFQEFASLNKSVFSDMQNIWDTYKDQGHINLVLCGSIYSMMKRIFENSKEPLFGRATSKMIIKPFDIATIKEILADHNPDYKPDDLLAFYMATGGVAKYIEQLVQFQALTKTRILDAIFKENSYFLNEGKDVLIDEFGKDYGNYFSILSLIASSKTERGEMESILEMPVGGYLDKLEKEYNIIKRVRPFGAKEGSRSNKYLIEDNFLNLWFRFIYKYRSAIEIGNLDHVRNIMERDYDTFSGIILEKYFRAKMIDSMEYSDIQGYWNNKGEDEIDIVAVNEFEKHIVFCEVKRNPKRISLPILEEKSKDIVKKFSKFTVEYKGLSLEDM</sequence>
<dbReference type="InterPro" id="IPR027417">
    <property type="entry name" value="P-loop_NTPase"/>
</dbReference>
<gene>
    <name evidence="3" type="ORF">DWW18_06050</name>
</gene>
<dbReference type="Gene3D" id="3.40.50.300">
    <property type="entry name" value="P-loop containing nucleotide triphosphate hydrolases"/>
    <property type="match status" value="1"/>
</dbReference>
<evidence type="ECO:0000259" key="2">
    <source>
        <dbReference type="Pfam" id="PF03008"/>
    </source>
</evidence>
<dbReference type="Proteomes" id="UP000283589">
    <property type="component" value="Unassembled WGS sequence"/>
</dbReference>
<protein>
    <submittedName>
        <fullName evidence="3">ATP-binding protein</fullName>
    </submittedName>
</protein>
<reference evidence="3 4" key="1">
    <citation type="submission" date="2018-08" db="EMBL/GenBank/DDBJ databases">
        <title>A genome reference for cultivated species of the human gut microbiota.</title>
        <authorList>
            <person name="Zou Y."/>
            <person name="Xue W."/>
            <person name="Luo G."/>
        </authorList>
    </citation>
    <scope>NUCLEOTIDE SEQUENCE [LARGE SCALE GENOMIC DNA]</scope>
    <source>
        <strain evidence="3 4">AF14-49</strain>
    </source>
</reference>
<evidence type="ECO:0000259" key="1">
    <source>
        <dbReference type="Pfam" id="PF01637"/>
    </source>
</evidence>
<dbReference type="PANTHER" id="PTHR34704">
    <property type="entry name" value="ATPASE"/>
    <property type="match status" value="1"/>
</dbReference>